<keyword evidence="1" id="KW-0472">Membrane</keyword>
<dbReference type="AlphaFoldDB" id="A0AAD2CQ30"/>
<evidence type="ECO:0000313" key="3">
    <source>
        <dbReference type="Proteomes" id="UP001295423"/>
    </source>
</evidence>
<gene>
    <name evidence="2" type="ORF">CYCCA115_LOCUS7448</name>
</gene>
<evidence type="ECO:0000313" key="2">
    <source>
        <dbReference type="EMBL" id="CAJ1941291.1"/>
    </source>
</evidence>
<sequence length="128" mass="14418">MNALRPTISRSVAQASRNQMRTKASAAFPPRKGYDFKKEWLSDPSTYPIIAIMSGGMLFMTGMTINALTYKGVYVNPNKRGAVLKTWGEEHKTGVMEKFVELRGGVRTEGLGIDHEKWAEEKEAYMKK</sequence>
<protein>
    <submittedName>
        <fullName evidence="2">Uncharacterized protein</fullName>
    </submittedName>
</protein>
<dbReference type="EMBL" id="CAKOGP040001001">
    <property type="protein sequence ID" value="CAJ1941291.1"/>
    <property type="molecule type" value="Genomic_DNA"/>
</dbReference>
<keyword evidence="1" id="KW-1133">Transmembrane helix</keyword>
<reference evidence="2" key="1">
    <citation type="submission" date="2023-08" db="EMBL/GenBank/DDBJ databases">
        <authorList>
            <person name="Audoor S."/>
            <person name="Bilcke G."/>
        </authorList>
    </citation>
    <scope>NUCLEOTIDE SEQUENCE</scope>
</reference>
<feature type="transmembrane region" description="Helical" evidence="1">
    <location>
        <begin position="47"/>
        <end position="70"/>
    </location>
</feature>
<dbReference type="Proteomes" id="UP001295423">
    <property type="component" value="Unassembled WGS sequence"/>
</dbReference>
<comment type="caution">
    <text evidence="2">The sequence shown here is derived from an EMBL/GenBank/DDBJ whole genome shotgun (WGS) entry which is preliminary data.</text>
</comment>
<keyword evidence="1" id="KW-0812">Transmembrane</keyword>
<proteinExistence type="predicted"/>
<name>A0AAD2CQ30_9STRA</name>
<keyword evidence="3" id="KW-1185">Reference proteome</keyword>
<accession>A0AAD2CQ30</accession>
<organism evidence="2 3">
    <name type="scientific">Cylindrotheca closterium</name>
    <dbReference type="NCBI Taxonomy" id="2856"/>
    <lineage>
        <taxon>Eukaryota</taxon>
        <taxon>Sar</taxon>
        <taxon>Stramenopiles</taxon>
        <taxon>Ochrophyta</taxon>
        <taxon>Bacillariophyta</taxon>
        <taxon>Bacillariophyceae</taxon>
        <taxon>Bacillariophycidae</taxon>
        <taxon>Bacillariales</taxon>
        <taxon>Bacillariaceae</taxon>
        <taxon>Cylindrotheca</taxon>
    </lineage>
</organism>
<evidence type="ECO:0000256" key="1">
    <source>
        <dbReference type="SAM" id="Phobius"/>
    </source>
</evidence>